<accession>A0ABQ9G694</accession>
<sequence>MLFIRSWFDACYTQRRAVGWTCATHSGELLVGRVLHTAASCWFDACCTQRRAVGLTRATHSGELLVRRVLHTAASCWFDACYTQRRAILGSFFFSVIWLTKKSAKTNRQSWDEFQMQCAIDAVNNKLPCDEEQRMIIYKFSGLRRDWFVTSQQLHLKWNEN</sequence>
<protein>
    <submittedName>
        <fullName evidence="1">Uncharacterized protein</fullName>
    </submittedName>
</protein>
<comment type="caution">
    <text evidence="1">The sequence shown here is derived from an EMBL/GenBank/DDBJ whole genome shotgun (WGS) entry which is preliminary data.</text>
</comment>
<gene>
    <name evidence="1" type="ORF">PR048_032423</name>
</gene>
<name>A0ABQ9G694_9NEOP</name>
<organism evidence="1 2">
    <name type="scientific">Dryococelus australis</name>
    <dbReference type="NCBI Taxonomy" id="614101"/>
    <lineage>
        <taxon>Eukaryota</taxon>
        <taxon>Metazoa</taxon>
        <taxon>Ecdysozoa</taxon>
        <taxon>Arthropoda</taxon>
        <taxon>Hexapoda</taxon>
        <taxon>Insecta</taxon>
        <taxon>Pterygota</taxon>
        <taxon>Neoptera</taxon>
        <taxon>Polyneoptera</taxon>
        <taxon>Phasmatodea</taxon>
        <taxon>Verophasmatodea</taxon>
        <taxon>Anareolatae</taxon>
        <taxon>Phasmatidae</taxon>
        <taxon>Eurycanthinae</taxon>
        <taxon>Dryococelus</taxon>
    </lineage>
</organism>
<dbReference type="Proteomes" id="UP001159363">
    <property type="component" value="Chromosome 15"/>
</dbReference>
<reference evidence="1 2" key="1">
    <citation type="submission" date="2023-02" db="EMBL/GenBank/DDBJ databases">
        <title>LHISI_Scaffold_Assembly.</title>
        <authorList>
            <person name="Stuart O.P."/>
            <person name="Cleave R."/>
            <person name="Magrath M.J.L."/>
            <person name="Mikheyev A.S."/>
        </authorList>
    </citation>
    <scope>NUCLEOTIDE SEQUENCE [LARGE SCALE GENOMIC DNA]</scope>
    <source>
        <strain evidence="1">Daus_M_001</strain>
        <tissue evidence="1">Leg muscle</tissue>
    </source>
</reference>
<keyword evidence="2" id="KW-1185">Reference proteome</keyword>
<proteinExistence type="predicted"/>
<evidence type="ECO:0000313" key="1">
    <source>
        <dbReference type="EMBL" id="KAJ8866564.1"/>
    </source>
</evidence>
<evidence type="ECO:0000313" key="2">
    <source>
        <dbReference type="Proteomes" id="UP001159363"/>
    </source>
</evidence>
<dbReference type="EMBL" id="JARBHB010000016">
    <property type="protein sequence ID" value="KAJ8866564.1"/>
    <property type="molecule type" value="Genomic_DNA"/>
</dbReference>